<dbReference type="GO" id="GO:0019213">
    <property type="term" value="F:deacetylase activity"/>
    <property type="evidence" value="ECO:0007669"/>
    <property type="project" value="InterPro"/>
</dbReference>
<dbReference type="RefSeq" id="WP_116847565.1">
    <property type="nucleotide sequence ID" value="NZ_QTJU01000003.1"/>
</dbReference>
<dbReference type="Proteomes" id="UP000261284">
    <property type="component" value="Unassembled WGS sequence"/>
</dbReference>
<dbReference type="PANTHER" id="PTHR12993">
    <property type="entry name" value="N-ACETYLGLUCOSAMINYL-PHOSPHATIDYLINOSITOL DE-N-ACETYLASE-RELATED"/>
    <property type="match status" value="1"/>
</dbReference>
<dbReference type="NCBIfam" id="TIGR04001">
    <property type="entry name" value="thiol_BshB1"/>
    <property type="match status" value="1"/>
</dbReference>
<dbReference type="Gene3D" id="3.40.50.10320">
    <property type="entry name" value="LmbE-like"/>
    <property type="match status" value="1"/>
</dbReference>
<dbReference type="Pfam" id="PF02585">
    <property type="entry name" value="PIG-L"/>
    <property type="match status" value="1"/>
</dbReference>
<dbReference type="OrthoDB" id="9778719at2"/>
<keyword evidence="2" id="KW-1185">Reference proteome</keyword>
<proteinExistence type="predicted"/>
<organism evidence="1 2">
    <name type="scientific">Deminuibacter soli</name>
    <dbReference type="NCBI Taxonomy" id="2291815"/>
    <lineage>
        <taxon>Bacteria</taxon>
        <taxon>Pseudomonadati</taxon>
        <taxon>Bacteroidota</taxon>
        <taxon>Chitinophagia</taxon>
        <taxon>Chitinophagales</taxon>
        <taxon>Chitinophagaceae</taxon>
        <taxon>Deminuibacter</taxon>
    </lineage>
</organism>
<dbReference type="PANTHER" id="PTHR12993:SF30">
    <property type="entry name" value="N-ACETYL-ALPHA-D-GLUCOSAMINYL L-MALATE DEACETYLASE 1"/>
    <property type="match status" value="1"/>
</dbReference>
<dbReference type="InterPro" id="IPR024078">
    <property type="entry name" value="LmbE-like_dom_sf"/>
</dbReference>
<dbReference type="EMBL" id="QTJU01000003">
    <property type="protein sequence ID" value="RFM27988.1"/>
    <property type="molecule type" value="Genomic_DNA"/>
</dbReference>
<dbReference type="AlphaFoldDB" id="A0A3E1NJM2"/>
<sequence length="245" mass="27268">MKVDILAFGVHPDDVELGCSGTLIASAQQGKKVAVVDLTQGELGTRGTIETRTAEAAEAAKIMGVHARENLKMADGFFQIDEQNIKKVIVAIRKYQPDIVLCNALEDRHPDHGRSSQLVEDAAFLSGLRKIETAVDGVAQEAWRPKYVFHYIQDRYLKPDFVFDISAHMEQKIKAVQAYHTQFHSPATTNTHEPQTYISSPDFLDTITARALMLGKRIGVRYAEGYISKKMPGISDFDAFVQQTT</sequence>
<name>A0A3E1NJM2_9BACT</name>
<comment type="caution">
    <text evidence="1">The sequence shown here is derived from an EMBL/GenBank/DDBJ whole genome shotgun (WGS) entry which is preliminary data.</text>
</comment>
<evidence type="ECO:0000313" key="1">
    <source>
        <dbReference type="EMBL" id="RFM27988.1"/>
    </source>
</evidence>
<dbReference type="GO" id="GO:0071793">
    <property type="term" value="P:bacillithiol biosynthetic process"/>
    <property type="evidence" value="ECO:0007669"/>
    <property type="project" value="InterPro"/>
</dbReference>
<dbReference type="InterPro" id="IPR023842">
    <property type="entry name" value="Bacillithiol_biosynth_BshB1"/>
</dbReference>
<gene>
    <name evidence="1" type="primary">bshB1</name>
    <name evidence="1" type="ORF">DXN05_10620</name>
</gene>
<accession>A0A3E1NJM2</accession>
<protein>
    <submittedName>
        <fullName evidence="1">Bacillithiol biosynthesis deacetylase BshB1</fullName>
    </submittedName>
</protein>
<evidence type="ECO:0000313" key="2">
    <source>
        <dbReference type="Proteomes" id="UP000261284"/>
    </source>
</evidence>
<dbReference type="GO" id="GO:0016811">
    <property type="term" value="F:hydrolase activity, acting on carbon-nitrogen (but not peptide) bonds, in linear amides"/>
    <property type="evidence" value="ECO:0007669"/>
    <property type="project" value="TreeGrafter"/>
</dbReference>
<dbReference type="SUPFAM" id="SSF102588">
    <property type="entry name" value="LmbE-like"/>
    <property type="match status" value="1"/>
</dbReference>
<dbReference type="InterPro" id="IPR003737">
    <property type="entry name" value="GlcNAc_PI_deacetylase-related"/>
</dbReference>
<reference evidence="1 2" key="1">
    <citation type="submission" date="2018-08" db="EMBL/GenBank/DDBJ databases">
        <title>Chitinophagaceae sp. K23C18032701, a novel bacterium isolated from forest soil.</title>
        <authorList>
            <person name="Wang C."/>
        </authorList>
    </citation>
    <scope>NUCLEOTIDE SEQUENCE [LARGE SCALE GENOMIC DNA]</scope>
    <source>
        <strain evidence="1 2">K23C18032701</strain>
    </source>
</reference>